<evidence type="ECO:0000313" key="6">
    <source>
        <dbReference type="EMBL" id="ODJ89130.1"/>
    </source>
</evidence>
<dbReference type="GO" id="GO:0003700">
    <property type="term" value="F:DNA-binding transcription factor activity"/>
    <property type="evidence" value="ECO:0007669"/>
    <property type="project" value="InterPro"/>
</dbReference>
<evidence type="ECO:0000256" key="3">
    <source>
        <dbReference type="ARBA" id="ARBA00023125"/>
    </source>
</evidence>
<dbReference type="RefSeq" id="WP_069121352.1">
    <property type="nucleotide sequence ID" value="NZ_MARB01000003.1"/>
</dbReference>
<dbReference type="Proteomes" id="UP000094769">
    <property type="component" value="Unassembled WGS sequence"/>
</dbReference>
<comment type="similarity">
    <text evidence="1">Belongs to the LysR transcriptional regulatory family.</text>
</comment>
<proteinExistence type="inferred from homology"/>
<evidence type="ECO:0000256" key="1">
    <source>
        <dbReference type="ARBA" id="ARBA00009437"/>
    </source>
</evidence>
<sequence>MIELTHLKIIAALKRHGTLTAAANALFLSQSALSHQIRSLEEKLGVELWQRQGRRLRLTRAGIQLLKTAHEILPILEQTEQTLKALAEGKQGTLRIGVECYPCYEWLKDVITDYLSREPDVEVDIFHRYQFAGLEGLLNRHIDLLITPDRVEQPGLGFDTLFNYELMLLVSDSHPLADASWIEPERLAQENLITFPVAPERLDILTLFLWPAAVRTIKQKQIESFEIMLQMVAYNRGICTLPDWLAVKVCAELPLKALHLGSQGINRKLYAAYRHEDGGIGYLQRFLKRAKRFKP</sequence>
<gene>
    <name evidence="6" type="primary">cmpR_2</name>
    <name evidence="6" type="ORF">CODIS_07430</name>
</gene>
<dbReference type="Gene3D" id="1.10.10.10">
    <property type="entry name" value="Winged helix-like DNA-binding domain superfamily/Winged helix DNA-binding domain"/>
    <property type="match status" value="1"/>
</dbReference>
<dbReference type="InterPro" id="IPR036388">
    <property type="entry name" value="WH-like_DNA-bd_sf"/>
</dbReference>
<dbReference type="Gene3D" id="3.40.190.10">
    <property type="entry name" value="Periplasmic binding protein-like II"/>
    <property type="match status" value="1"/>
</dbReference>
<dbReference type="SUPFAM" id="SSF53850">
    <property type="entry name" value="Periplasmic binding protein-like II"/>
    <property type="match status" value="1"/>
</dbReference>
<keyword evidence="2" id="KW-0805">Transcription regulation</keyword>
<dbReference type="AlphaFoldDB" id="A0A7Z0VP08"/>
<dbReference type="SUPFAM" id="SSF46785">
    <property type="entry name" value="Winged helix' DNA-binding domain"/>
    <property type="match status" value="1"/>
</dbReference>
<evidence type="ECO:0000256" key="2">
    <source>
        <dbReference type="ARBA" id="ARBA00023015"/>
    </source>
</evidence>
<dbReference type="FunFam" id="1.10.10.10:FF:000001">
    <property type="entry name" value="LysR family transcriptional regulator"/>
    <property type="match status" value="1"/>
</dbReference>
<evidence type="ECO:0000259" key="5">
    <source>
        <dbReference type="PROSITE" id="PS50931"/>
    </source>
</evidence>
<comment type="caution">
    <text evidence="6">The sequence shown here is derived from an EMBL/GenBank/DDBJ whole genome shotgun (WGS) entry which is preliminary data.</text>
</comment>
<dbReference type="Pfam" id="PF00126">
    <property type="entry name" value="HTH_1"/>
    <property type="match status" value="1"/>
</dbReference>
<dbReference type="InterPro" id="IPR000847">
    <property type="entry name" value="LysR_HTH_N"/>
</dbReference>
<organism evidence="6 7">
    <name type="scientific">Candidatus Thiodiazotropha endolucinida</name>
    <dbReference type="NCBI Taxonomy" id="1655433"/>
    <lineage>
        <taxon>Bacteria</taxon>
        <taxon>Pseudomonadati</taxon>
        <taxon>Pseudomonadota</taxon>
        <taxon>Gammaproteobacteria</taxon>
        <taxon>Chromatiales</taxon>
        <taxon>Sedimenticolaceae</taxon>
        <taxon>Candidatus Thiodiazotropha</taxon>
    </lineage>
</organism>
<dbReference type="Pfam" id="PF03466">
    <property type="entry name" value="LysR_substrate"/>
    <property type="match status" value="1"/>
</dbReference>
<reference evidence="6 7" key="1">
    <citation type="submission" date="2016-06" db="EMBL/GenBank/DDBJ databases">
        <title>Genome sequence of endosymbiont of Candidatus Endolucinida thiodiazotropha.</title>
        <authorList>
            <person name="Poehlein A."/>
            <person name="Koenig S."/>
            <person name="Heiden S.E."/>
            <person name="Thuermer A."/>
            <person name="Voget S."/>
            <person name="Daniel R."/>
            <person name="Markert S."/>
            <person name="Gros O."/>
            <person name="Schweder T."/>
        </authorList>
    </citation>
    <scope>NUCLEOTIDE SEQUENCE [LARGE SCALE GENOMIC DNA]</scope>
    <source>
        <strain evidence="6 7">COS</strain>
    </source>
</reference>
<evidence type="ECO:0000313" key="7">
    <source>
        <dbReference type="Proteomes" id="UP000094769"/>
    </source>
</evidence>
<dbReference type="PROSITE" id="PS50931">
    <property type="entry name" value="HTH_LYSR"/>
    <property type="match status" value="1"/>
</dbReference>
<dbReference type="InterPro" id="IPR005119">
    <property type="entry name" value="LysR_subst-bd"/>
</dbReference>
<dbReference type="InterPro" id="IPR036390">
    <property type="entry name" value="WH_DNA-bd_sf"/>
</dbReference>
<keyword evidence="3" id="KW-0238">DNA-binding</keyword>
<dbReference type="InterPro" id="IPR050950">
    <property type="entry name" value="HTH-type_LysR_regulators"/>
</dbReference>
<protein>
    <submittedName>
        <fullName evidence="6">HTH-type transcriptional activator CmpR</fullName>
    </submittedName>
</protein>
<dbReference type="GO" id="GO:0005829">
    <property type="term" value="C:cytosol"/>
    <property type="evidence" value="ECO:0007669"/>
    <property type="project" value="TreeGrafter"/>
</dbReference>
<keyword evidence="4" id="KW-0804">Transcription</keyword>
<evidence type="ECO:0000256" key="4">
    <source>
        <dbReference type="ARBA" id="ARBA00023163"/>
    </source>
</evidence>
<accession>A0A7Z0VP08</accession>
<keyword evidence="7" id="KW-1185">Reference proteome</keyword>
<dbReference type="EMBL" id="MARB01000003">
    <property type="protein sequence ID" value="ODJ89130.1"/>
    <property type="molecule type" value="Genomic_DNA"/>
</dbReference>
<dbReference type="GO" id="GO:0003677">
    <property type="term" value="F:DNA binding"/>
    <property type="evidence" value="ECO:0007669"/>
    <property type="project" value="UniProtKB-KW"/>
</dbReference>
<dbReference type="OrthoDB" id="155872at2"/>
<dbReference type="PANTHER" id="PTHR30419">
    <property type="entry name" value="HTH-TYPE TRANSCRIPTIONAL REGULATOR YBHD"/>
    <property type="match status" value="1"/>
</dbReference>
<name>A0A7Z0VP08_9GAMM</name>
<feature type="domain" description="HTH lysR-type" evidence="5">
    <location>
        <begin position="2"/>
        <end position="59"/>
    </location>
</feature>
<dbReference type="PRINTS" id="PR00039">
    <property type="entry name" value="HTHLYSR"/>
</dbReference>